<dbReference type="EC" id="1.2.3.7" evidence="14"/>
<evidence type="ECO:0000256" key="1">
    <source>
        <dbReference type="ARBA" id="ARBA00001974"/>
    </source>
</evidence>
<dbReference type="SUPFAM" id="SSF55447">
    <property type="entry name" value="CO dehydrogenase flavoprotein C-terminal domain-like"/>
    <property type="match status" value="1"/>
</dbReference>
<feature type="binding site" evidence="17">
    <location>
        <position position="168"/>
    </location>
    <ligand>
        <name>[2Fe-2S] cluster</name>
        <dbReference type="ChEBI" id="CHEBI:190135"/>
        <label>2</label>
    </ligand>
</feature>
<dbReference type="InterPro" id="IPR036884">
    <property type="entry name" value="2Fe-2S-bd_dom_sf"/>
</dbReference>
<dbReference type="Gene3D" id="3.30.390.50">
    <property type="entry name" value="CO dehydrogenase flavoprotein, C-terminal domain"/>
    <property type="match status" value="1"/>
</dbReference>
<evidence type="ECO:0000256" key="6">
    <source>
        <dbReference type="ARBA" id="ARBA00022714"/>
    </source>
</evidence>
<feature type="active site" description="Proton acceptor" evidence="15">
    <location>
        <position position="1293"/>
    </location>
</feature>
<dbReference type="InterPro" id="IPR037165">
    <property type="entry name" value="AldOxase/xan_DH_Mopterin-bd_sf"/>
</dbReference>
<feature type="binding site" evidence="16">
    <location>
        <position position="438"/>
    </location>
    <ligand>
        <name>FAD</name>
        <dbReference type="ChEBI" id="CHEBI:57692"/>
    </ligand>
</feature>
<feature type="binding site" evidence="17">
    <location>
        <position position="58"/>
    </location>
    <ligand>
        <name>[2Fe-2S] cluster</name>
        <dbReference type="ChEBI" id="CHEBI:190135"/>
        <label>1</label>
    </ligand>
</feature>
<dbReference type="Gene3D" id="3.90.1170.50">
    <property type="entry name" value="Aldehyde oxidase/xanthine dehydrogenase, a/b hammerhead"/>
    <property type="match status" value="1"/>
</dbReference>
<sequence length="1360" mass="148616">MEVALPLAGDGCLVFEVNKERFEIHEIDPSTTLLEFLRTMTRFKSVKLGCGQGGCGACVVVLSKYNTELKQVESFNVNSCLTLLCSINGCSITTSEGLGNTKDGFHPIHKRFAGFHASQCGFCSPGMCMSFLSALANAEKAKDRPQPSKGFSRLTTSEAERAILGNLCRCTGYRPIADACKSFAANVDLEDLGLNSFWKKGDSEQVMISKLPSYSPKDSELGDGFKSTGLLNNEKLSWYSPVTVEELQKLLNYDMVENRTKIKLVVGNTATGYYRDTKKYGKYIDLRYIPELSIVRKDDSGIEFGAAVTIAKVIFHLKEKNEASLGSSGDMVFTKIANHLERLASKFIRNSASIGGNIIIAQRKGFPSDAATLLLAVGSSVSLLAGHKHEKIKIEEFLNRPPLDPKALLLSVHIPFLGPKTSDDSTKTSSRLFFETYRAAPRPLGNALAYLNAAFLADISYSTNGIVINKIQLAFGAYGTDHATRAVNVEEYLTGKVLNIRVLYEAIRLVKSDVVPKEGTPHAAYRSSLAVAFLFDFLSSFSSMGSALSEGASKDLNRLLLEGAVKSSNENKISLIEEPPILSSSKQIVEYSKDYLPVGAPMPKVGAAMQASGEAVFVDDIPSPPKCLHGAYIYSTKPVARVKGISFKSHPQQAEAFAVISVKDIPKEGENVGSMAMFGSEPLFADDVTRFAGDLIAFVVAETQRKANLAAESAVIDYDMEGLDPPILTVEEAVERSSFIDVPSYIRPQEVGDFSKGMAEADHKILSAELRLSSQYYFYMETQTALAIPDEDNCMVVYSSNQNPEYVQRVISSCLGVPDHNVRVLTRRLGGGFGGKATKAIPMATVCALAAHKLRRPVRMYMDRKTDMIIAGGRHPMKINYTVGFKSDGKITALHLDILIDAGITQDVSPMIPNNVVGTLMKYNWGSLSFDIKLCKTNLVSRSAVRGPGDVQGSFIAEAIVEHVASFLDFEADYVRNKNLHTYESLKLFYGDSSGELFEYTLPLIWEKVGRSSGFEQRVRNVEQFNRAHIWCKRGISRVPIVHRVLVRAFPGKVSILSDGSVVVEVGGIEMGQGLWTKVRQVAAYALGRIGFENLVEKIRVVQADTLSLVQGGYTAGSTSSESSCEAVRLCCNVLVERLAVVKEVLNEEMGSVTWDDLILQAYNQNVNMAANSYFVPESSSAEYLNYGAAVSEVEVNILTGETRILRTDIVYDCGQSLNPAVDMGQIEGSFVQGLGFFMLEEYTTNSDGLIVQDGIWNYEIPTIDNIPREFNVEILNSGHHKERILSSKASGEPPLLLAASVHCATRAAVKEARKQVKGWGGVEGTESTFQLDVPATMTVVKQLCGLNSVETYLQSLLSA</sequence>
<keyword evidence="11 17" id="KW-0411">Iron-sulfur</keyword>
<dbReference type="InterPro" id="IPR008274">
    <property type="entry name" value="AldOxase/xan_DH_MoCoBD1"/>
</dbReference>
<dbReference type="Pfam" id="PF03450">
    <property type="entry name" value="CO_deh_flav_C"/>
    <property type="match status" value="1"/>
</dbReference>
<proteinExistence type="inferred from homology"/>
<evidence type="ECO:0000256" key="4">
    <source>
        <dbReference type="ARBA" id="ARBA00022505"/>
    </source>
</evidence>
<dbReference type="Pfam" id="PF00941">
    <property type="entry name" value="FAD_binding_5"/>
    <property type="match status" value="1"/>
</dbReference>
<keyword evidence="12" id="KW-0520">NAD</keyword>
<evidence type="ECO:0000256" key="5">
    <source>
        <dbReference type="ARBA" id="ARBA00022630"/>
    </source>
</evidence>
<keyword evidence="9" id="KW-0560">Oxidoreductase</keyword>
<dbReference type="SUPFAM" id="SSF54292">
    <property type="entry name" value="2Fe-2S ferredoxin-like"/>
    <property type="match status" value="1"/>
</dbReference>
<evidence type="ECO:0000256" key="9">
    <source>
        <dbReference type="ARBA" id="ARBA00023002"/>
    </source>
</evidence>
<dbReference type="SUPFAM" id="SSF47741">
    <property type="entry name" value="CO dehydrogenase ISP C-domain like"/>
    <property type="match status" value="1"/>
</dbReference>
<dbReference type="InterPro" id="IPR036683">
    <property type="entry name" value="CO_DH_flav_C_dom_sf"/>
</dbReference>
<dbReference type="InterPro" id="IPR002346">
    <property type="entry name" value="Mopterin_DH_FAD-bd"/>
</dbReference>
<reference evidence="20" key="1">
    <citation type="submission" date="2019-12" db="EMBL/GenBank/DDBJ databases">
        <authorList>
            <person name="Scholes J."/>
        </authorList>
    </citation>
    <scope>NUCLEOTIDE SEQUENCE</scope>
</reference>
<dbReference type="GO" id="GO:0006124">
    <property type="term" value="P:ferredoxin metabolic process"/>
    <property type="evidence" value="ECO:0007669"/>
    <property type="project" value="UniProtKB-ARBA"/>
</dbReference>
<dbReference type="PANTHER" id="PTHR11908">
    <property type="entry name" value="XANTHINE DEHYDROGENASE"/>
    <property type="match status" value="1"/>
</dbReference>
<gene>
    <name evidence="20" type="ORF">SHERM_28797</name>
</gene>
<evidence type="ECO:0000256" key="13">
    <source>
        <dbReference type="ARBA" id="ARBA00034078"/>
    </source>
</evidence>
<evidence type="ECO:0000259" key="18">
    <source>
        <dbReference type="PROSITE" id="PS51085"/>
    </source>
</evidence>
<evidence type="ECO:0000256" key="3">
    <source>
        <dbReference type="ARBA" id="ARBA00006849"/>
    </source>
</evidence>
<dbReference type="SMART" id="SM01092">
    <property type="entry name" value="CO_deh_flav_C"/>
    <property type="match status" value="1"/>
</dbReference>
<keyword evidence="4 17" id="KW-0500">Molybdenum</keyword>
<dbReference type="InterPro" id="IPR002888">
    <property type="entry name" value="2Fe-2S-bd"/>
</dbReference>
<feature type="binding site" evidence="17">
    <location>
        <position position="170"/>
    </location>
    <ligand>
        <name>[2Fe-2S] cluster</name>
        <dbReference type="ChEBI" id="CHEBI:190135"/>
        <label>2</label>
    </ligand>
</feature>
<keyword evidence="7 17" id="KW-0479">Metal-binding</keyword>
<evidence type="ECO:0000313" key="20">
    <source>
        <dbReference type="EMBL" id="CAA0833538.1"/>
    </source>
</evidence>
<dbReference type="InterPro" id="IPR001041">
    <property type="entry name" value="2Fe-2S_ferredoxin-type"/>
</dbReference>
<dbReference type="FunFam" id="3.10.20.30:FF:000012">
    <property type="entry name" value="Xanthine dehydrogenase/oxidase"/>
    <property type="match status" value="1"/>
</dbReference>
<dbReference type="InterPro" id="IPR036318">
    <property type="entry name" value="FAD-bd_PCMH-like_sf"/>
</dbReference>
<feature type="domain" description="FAD-binding PCMH-type" evidence="19">
    <location>
        <begin position="231"/>
        <end position="419"/>
    </location>
</feature>
<dbReference type="GO" id="GO:0009055">
    <property type="term" value="F:electron transfer activity"/>
    <property type="evidence" value="ECO:0007669"/>
    <property type="project" value="UniProtKB-ARBA"/>
</dbReference>
<dbReference type="SUPFAM" id="SSF56003">
    <property type="entry name" value="Molybdenum cofactor-binding domain"/>
    <property type="match status" value="1"/>
</dbReference>
<dbReference type="InterPro" id="IPR012675">
    <property type="entry name" value="Beta-grasp_dom_sf"/>
</dbReference>
<feature type="binding site" evidence="17">
    <location>
        <position position="833"/>
    </location>
    <ligand>
        <name>Mo-molybdopterin</name>
        <dbReference type="ChEBI" id="CHEBI:71302"/>
    </ligand>
    <ligandPart>
        <name>Mo</name>
        <dbReference type="ChEBI" id="CHEBI:28685"/>
    </ligandPart>
</feature>
<evidence type="ECO:0000256" key="7">
    <source>
        <dbReference type="ARBA" id="ARBA00022723"/>
    </source>
</evidence>
<evidence type="ECO:0000256" key="8">
    <source>
        <dbReference type="ARBA" id="ARBA00022827"/>
    </source>
</evidence>
<organism evidence="20 21">
    <name type="scientific">Striga hermonthica</name>
    <name type="common">Purple witchweed</name>
    <name type="synonym">Buchnera hermonthica</name>
    <dbReference type="NCBI Taxonomy" id="68872"/>
    <lineage>
        <taxon>Eukaryota</taxon>
        <taxon>Viridiplantae</taxon>
        <taxon>Streptophyta</taxon>
        <taxon>Embryophyta</taxon>
        <taxon>Tracheophyta</taxon>
        <taxon>Spermatophyta</taxon>
        <taxon>Magnoliopsida</taxon>
        <taxon>eudicotyledons</taxon>
        <taxon>Gunneridae</taxon>
        <taxon>Pentapetalae</taxon>
        <taxon>asterids</taxon>
        <taxon>lamiids</taxon>
        <taxon>Lamiales</taxon>
        <taxon>Orobanchaceae</taxon>
        <taxon>Buchnereae</taxon>
        <taxon>Striga</taxon>
    </lineage>
</organism>
<evidence type="ECO:0000256" key="12">
    <source>
        <dbReference type="ARBA" id="ARBA00023027"/>
    </source>
</evidence>
<dbReference type="InterPro" id="IPR016166">
    <property type="entry name" value="FAD-bd_PCMH"/>
</dbReference>
<comment type="cofactor">
    <cofactor evidence="17">
        <name>[2Fe-2S] cluster</name>
        <dbReference type="ChEBI" id="CHEBI:190135"/>
    </cofactor>
    <text evidence="17">Binds 2 [2Fe-2S] clusters.</text>
</comment>
<dbReference type="Pfam" id="PF01315">
    <property type="entry name" value="Ald_Xan_dh_C"/>
    <property type="match status" value="1"/>
</dbReference>
<dbReference type="Pfam" id="PF20256">
    <property type="entry name" value="MoCoBD_2"/>
    <property type="match status" value="1"/>
</dbReference>
<feature type="binding site" evidence="17">
    <location>
        <position position="946"/>
    </location>
    <ligand>
        <name>Mo-molybdopterin</name>
        <dbReference type="ChEBI" id="CHEBI:71302"/>
    </ligand>
    <ligandPart>
        <name>Mo</name>
        <dbReference type="ChEBI" id="CHEBI:28685"/>
    </ligandPart>
</feature>
<feature type="binding site" evidence="17">
    <location>
        <position position="802"/>
    </location>
    <ligand>
        <name>Mo-molybdopterin</name>
        <dbReference type="ChEBI" id="CHEBI:71302"/>
    </ligand>
    <ligandPart>
        <name>Mo</name>
        <dbReference type="ChEBI" id="CHEBI:28685"/>
    </ligandPart>
</feature>
<feature type="binding site" evidence="17">
    <location>
        <position position="1117"/>
    </location>
    <ligand>
        <name>Mo-molybdopterin</name>
        <dbReference type="ChEBI" id="CHEBI:71302"/>
    </ligand>
    <ligandPart>
        <name>Mo</name>
        <dbReference type="ChEBI" id="CHEBI:28685"/>
    </ligandPart>
</feature>
<comment type="cofactor">
    <cofactor evidence="13">
        <name>[2Fe-2S] cluster</name>
        <dbReference type="ChEBI" id="CHEBI:190135"/>
    </cofactor>
</comment>
<dbReference type="SUPFAM" id="SSF54665">
    <property type="entry name" value="CO dehydrogenase molybdoprotein N-domain-like"/>
    <property type="match status" value="1"/>
</dbReference>
<keyword evidence="10 17" id="KW-0408">Iron</keyword>
<dbReference type="Gene3D" id="1.10.150.120">
    <property type="entry name" value="[2Fe-2S]-binding domain"/>
    <property type="match status" value="1"/>
</dbReference>
<dbReference type="InterPro" id="IPR016167">
    <property type="entry name" value="FAD-bd_PCMH_sub1"/>
</dbReference>
<dbReference type="GO" id="GO:0009507">
    <property type="term" value="C:chloroplast"/>
    <property type="evidence" value="ECO:0007669"/>
    <property type="project" value="UniProtKB-ARBA"/>
</dbReference>
<comment type="similarity">
    <text evidence="3">Belongs to the xanthine dehydrogenase family.</text>
</comment>
<dbReference type="EMBL" id="CACSLK010027840">
    <property type="protein sequence ID" value="CAA0833538.1"/>
    <property type="molecule type" value="Genomic_DNA"/>
</dbReference>
<dbReference type="InterPro" id="IPR005107">
    <property type="entry name" value="CO_DH_flav_C"/>
</dbReference>
<name>A0A9N7NN65_STRHE</name>
<dbReference type="FunFam" id="3.30.365.10:FF:000001">
    <property type="entry name" value="Xanthine dehydrogenase oxidase"/>
    <property type="match status" value="1"/>
</dbReference>
<comment type="cofactor">
    <cofactor evidence="1 16">
        <name>FAD</name>
        <dbReference type="ChEBI" id="CHEBI:57692"/>
    </cofactor>
</comment>
<dbReference type="InterPro" id="IPR036010">
    <property type="entry name" value="2Fe-2S_ferredoxin-like_sf"/>
</dbReference>
<feature type="domain" description="2Fe-2S ferredoxin-type" evidence="18">
    <location>
        <begin position="11"/>
        <end position="98"/>
    </location>
</feature>
<comment type="subcellular location">
    <subcellularLocation>
        <location evidence="2">Plastid</location>
    </subcellularLocation>
</comment>
<dbReference type="OrthoDB" id="8300278at2759"/>
<keyword evidence="8 16" id="KW-0274">FAD</keyword>
<evidence type="ECO:0000256" key="11">
    <source>
        <dbReference type="ARBA" id="ARBA00023014"/>
    </source>
</evidence>
<comment type="caution">
    <text evidence="20">The sequence shown here is derived from an EMBL/GenBank/DDBJ whole genome shotgun (WGS) entry which is preliminary data.</text>
</comment>
<evidence type="ECO:0000256" key="16">
    <source>
        <dbReference type="PIRSR" id="PIRSR000127-2"/>
    </source>
</evidence>
<dbReference type="Gene3D" id="3.10.20.30">
    <property type="match status" value="1"/>
</dbReference>
<dbReference type="GO" id="GO:0050302">
    <property type="term" value="F:indole-3-acetaldehyde oxidase activity"/>
    <property type="evidence" value="ECO:0007669"/>
    <property type="project" value="UniProtKB-EC"/>
</dbReference>
<dbReference type="InterPro" id="IPR036856">
    <property type="entry name" value="Ald_Oxase/Xan_DH_a/b_sf"/>
</dbReference>
<dbReference type="PIRSF" id="PIRSF000127">
    <property type="entry name" value="Xanthine_DH"/>
    <property type="match status" value="1"/>
</dbReference>
<dbReference type="PANTHER" id="PTHR11908:SF132">
    <property type="entry name" value="ALDEHYDE OXIDASE 1-RELATED"/>
    <property type="match status" value="1"/>
</dbReference>
<protein>
    <recommendedName>
        <fullName evidence="14">indole-3-acetaldehyde oxidase</fullName>
        <ecNumber evidence="14">1.2.3.7</ecNumber>
    </recommendedName>
</protein>
<feature type="binding site" evidence="17">
    <location>
        <position position="123"/>
    </location>
    <ligand>
        <name>[2Fe-2S] cluster</name>
        <dbReference type="ChEBI" id="CHEBI:190135"/>
        <label>2</label>
    </ligand>
</feature>
<evidence type="ECO:0000256" key="10">
    <source>
        <dbReference type="ARBA" id="ARBA00023004"/>
    </source>
</evidence>
<dbReference type="Pfam" id="PF01799">
    <property type="entry name" value="Fer2_2"/>
    <property type="match status" value="1"/>
</dbReference>
<keyword evidence="5" id="KW-0285">Flavoprotein</keyword>
<evidence type="ECO:0000259" key="19">
    <source>
        <dbReference type="PROSITE" id="PS51387"/>
    </source>
</evidence>
<dbReference type="GO" id="GO:0071949">
    <property type="term" value="F:FAD binding"/>
    <property type="evidence" value="ECO:0007669"/>
    <property type="project" value="InterPro"/>
</dbReference>
<feature type="binding site" evidence="17">
    <location>
        <position position="50"/>
    </location>
    <ligand>
        <name>[2Fe-2S] cluster</name>
        <dbReference type="ChEBI" id="CHEBI:190135"/>
        <label>1</label>
    </ligand>
</feature>
<evidence type="ECO:0000256" key="2">
    <source>
        <dbReference type="ARBA" id="ARBA00004474"/>
    </source>
</evidence>
<keyword evidence="21" id="KW-1185">Reference proteome</keyword>
<comment type="cofactor">
    <cofactor evidence="17">
        <name>Mo-molybdopterin</name>
        <dbReference type="ChEBI" id="CHEBI:71302"/>
    </cofactor>
    <text evidence="17">Binds 1 Mo-molybdopterin (Mo-MPT) cofactor per subunit.</text>
</comment>
<feature type="binding site" evidence="16">
    <location>
        <begin position="353"/>
        <end position="357"/>
    </location>
    <ligand>
        <name>FAD</name>
        <dbReference type="ChEBI" id="CHEBI:57692"/>
    </ligand>
</feature>
<feature type="binding site" evidence="17">
    <location>
        <position position="80"/>
    </location>
    <ligand>
        <name>[2Fe-2S] cluster</name>
        <dbReference type="ChEBI" id="CHEBI:190135"/>
        <label>1</label>
    </ligand>
</feature>
<dbReference type="Gene3D" id="3.30.465.10">
    <property type="match status" value="1"/>
</dbReference>
<evidence type="ECO:0000256" key="17">
    <source>
        <dbReference type="PIRSR" id="PIRSR000127-3"/>
    </source>
</evidence>
<evidence type="ECO:0000256" key="14">
    <source>
        <dbReference type="ARBA" id="ARBA00067017"/>
    </source>
</evidence>
<accession>A0A9N7NN65</accession>
<dbReference type="Pfam" id="PF00111">
    <property type="entry name" value="Fer2"/>
    <property type="match status" value="1"/>
</dbReference>
<dbReference type="InterPro" id="IPR006058">
    <property type="entry name" value="2Fe2S_fd_BS"/>
</dbReference>
<dbReference type="PROSITE" id="PS00197">
    <property type="entry name" value="2FE2S_FER_1"/>
    <property type="match status" value="1"/>
</dbReference>
<dbReference type="FunFam" id="3.30.390.50:FF:000003">
    <property type="entry name" value="Aldehyde oxidase1"/>
    <property type="match status" value="1"/>
</dbReference>
<dbReference type="Proteomes" id="UP001153555">
    <property type="component" value="Unassembled WGS sequence"/>
</dbReference>
<dbReference type="InterPro" id="IPR016208">
    <property type="entry name" value="Ald_Oxase/xanthine_DH-like"/>
</dbReference>
<evidence type="ECO:0000313" key="21">
    <source>
        <dbReference type="Proteomes" id="UP001153555"/>
    </source>
</evidence>
<keyword evidence="6 17" id="KW-0001">2Fe-2S</keyword>
<dbReference type="Pfam" id="PF02738">
    <property type="entry name" value="MoCoBD_1"/>
    <property type="match status" value="1"/>
</dbReference>
<evidence type="ECO:0000256" key="15">
    <source>
        <dbReference type="PIRSR" id="PIRSR000127-1"/>
    </source>
</evidence>
<dbReference type="PROSITE" id="PS51387">
    <property type="entry name" value="FAD_PCMH"/>
    <property type="match status" value="1"/>
</dbReference>
<dbReference type="GO" id="GO:0051537">
    <property type="term" value="F:2 iron, 2 sulfur cluster binding"/>
    <property type="evidence" value="ECO:0007669"/>
    <property type="project" value="UniProtKB-KW"/>
</dbReference>
<dbReference type="Gene3D" id="3.30.365.10">
    <property type="entry name" value="Aldehyde oxidase/xanthine dehydrogenase, molybdopterin binding domain"/>
    <property type="match status" value="4"/>
</dbReference>
<feature type="binding site" evidence="16">
    <location>
        <position position="369"/>
    </location>
    <ligand>
        <name>FAD</name>
        <dbReference type="ChEBI" id="CHEBI:57692"/>
    </ligand>
</feature>
<dbReference type="InterPro" id="IPR046867">
    <property type="entry name" value="AldOxase/xan_DH_MoCoBD2"/>
</dbReference>
<dbReference type="SUPFAM" id="SSF56176">
    <property type="entry name" value="FAD-binding/transporter-associated domain-like"/>
    <property type="match status" value="1"/>
</dbReference>
<dbReference type="InterPro" id="IPR000674">
    <property type="entry name" value="Ald_Oxase/Xan_DH_a/b"/>
</dbReference>
<feature type="binding site" evidence="16">
    <location>
        <position position="409"/>
    </location>
    <ligand>
        <name>FAD</name>
        <dbReference type="ChEBI" id="CHEBI:57692"/>
    </ligand>
</feature>
<dbReference type="Gene3D" id="3.30.43.10">
    <property type="entry name" value="Uridine Diphospho-n-acetylenolpyruvylglucosamine Reductase, domain 2"/>
    <property type="match status" value="1"/>
</dbReference>
<dbReference type="InterPro" id="IPR016169">
    <property type="entry name" value="FAD-bd_PCMH_sub2"/>
</dbReference>
<dbReference type="SMART" id="SM01008">
    <property type="entry name" value="Ald_Xan_dh_C"/>
    <property type="match status" value="1"/>
</dbReference>
<dbReference type="GO" id="GO:0005506">
    <property type="term" value="F:iron ion binding"/>
    <property type="evidence" value="ECO:0007669"/>
    <property type="project" value="InterPro"/>
</dbReference>
<feature type="binding site" evidence="17">
    <location>
        <position position="55"/>
    </location>
    <ligand>
        <name>[2Fe-2S] cluster</name>
        <dbReference type="ChEBI" id="CHEBI:190135"/>
        <label>1</label>
    </ligand>
</feature>
<feature type="binding site" evidence="17">
    <location>
        <position position="120"/>
    </location>
    <ligand>
        <name>[2Fe-2S] cluster</name>
        <dbReference type="ChEBI" id="CHEBI:190135"/>
        <label>2</label>
    </ligand>
</feature>
<dbReference type="PROSITE" id="PS51085">
    <property type="entry name" value="2FE2S_FER_2"/>
    <property type="match status" value="1"/>
</dbReference>